<dbReference type="EMBL" id="GGFL01006984">
    <property type="protein sequence ID" value="MBW71162.1"/>
    <property type="molecule type" value="Transcribed_RNA"/>
</dbReference>
<proteinExistence type="predicted"/>
<protein>
    <submittedName>
        <fullName evidence="1">Putative secreted protein</fullName>
    </submittedName>
</protein>
<organism evidence="1">
    <name type="scientific">Anopheles darlingi</name>
    <name type="common">Mosquito</name>
    <dbReference type="NCBI Taxonomy" id="43151"/>
    <lineage>
        <taxon>Eukaryota</taxon>
        <taxon>Metazoa</taxon>
        <taxon>Ecdysozoa</taxon>
        <taxon>Arthropoda</taxon>
        <taxon>Hexapoda</taxon>
        <taxon>Insecta</taxon>
        <taxon>Pterygota</taxon>
        <taxon>Neoptera</taxon>
        <taxon>Endopterygota</taxon>
        <taxon>Diptera</taxon>
        <taxon>Nematocera</taxon>
        <taxon>Culicoidea</taxon>
        <taxon>Culicidae</taxon>
        <taxon>Anophelinae</taxon>
        <taxon>Anopheles</taxon>
    </lineage>
</organism>
<evidence type="ECO:0000313" key="1">
    <source>
        <dbReference type="EMBL" id="MBW71162.1"/>
    </source>
</evidence>
<dbReference type="AlphaFoldDB" id="A0A2M4D0R0"/>
<accession>A0A2M4D0R0</accession>
<reference evidence="1" key="1">
    <citation type="submission" date="2018-01" db="EMBL/GenBank/DDBJ databases">
        <title>An insight into the sialome of Amazonian anophelines.</title>
        <authorList>
            <person name="Ribeiro J.M."/>
            <person name="Scarpassa V."/>
            <person name="Calvo E."/>
        </authorList>
    </citation>
    <scope>NUCLEOTIDE SEQUENCE</scope>
</reference>
<sequence length="101" mass="11552">MTFVCVRHSDTSHRTVPVVQFRFLFFFAVSVAFRSNHPNTRMERWATTITTRTHTFSSAYYQVPLTPAENMGVEGSARHDNCVRRMVSIIIIINISVVSCV</sequence>
<name>A0A2M4D0R0_ANODA</name>